<dbReference type="Pfam" id="PF03466">
    <property type="entry name" value="LysR_substrate"/>
    <property type="match status" value="1"/>
</dbReference>
<keyword evidence="4" id="KW-0804">Transcription</keyword>
<evidence type="ECO:0000256" key="4">
    <source>
        <dbReference type="ARBA" id="ARBA00023163"/>
    </source>
</evidence>
<accession>A0A1G7M8R0</accession>
<keyword evidence="2" id="KW-0805">Transcription regulation</keyword>
<feature type="domain" description="HTH lysR-type" evidence="5">
    <location>
        <begin position="9"/>
        <end position="66"/>
    </location>
</feature>
<evidence type="ECO:0000313" key="7">
    <source>
        <dbReference type="Proteomes" id="UP000198994"/>
    </source>
</evidence>
<evidence type="ECO:0000256" key="3">
    <source>
        <dbReference type="ARBA" id="ARBA00023125"/>
    </source>
</evidence>
<dbReference type="Pfam" id="PF00126">
    <property type="entry name" value="HTH_1"/>
    <property type="match status" value="1"/>
</dbReference>
<dbReference type="GO" id="GO:0043565">
    <property type="term" value="F:sequence-specific DNA binding"/>
    <property type="evidence" value="ECO:0007669"/>
    <property type="project" value="TreeGrafter"/>
</dbReference>
<dbReference type="GO" id="GO:0006351">
    <property type="term" value="P:DNA-templated transcription"/>
    <property type="evidence" value="ECO:0007669"/>
    <property type="project" value="TreeGrafter"/>
</dbReference>
<reference evidence="7" key="1">
    <citation type="submission" date="2016-10" db="EMBL/GenBank/DDBJ databases">
        <authorList>
            <person name="Varghese N."/>
            <person name="Submissions S."/>
        </authorList>
    </citation>
    <scope>NUCLEOTIDE SEQUENCE [LARGE SCALE GENOMIC DNA]</scope>
    <source>
        <strain evidence="7">DSM 10146</strain>
    </source>
</reference>
<organism evidence="6 7">
    <name type="scientific">Salipiger thiooxidans</name>
    <dbReference type="NCBI Taxonomy" id="282683"/>
    <lineage>
        <taxon>Bacteria</taxon>
        <taxon>Pseudomonadati</taxon>
        <taxon>Pseudomonadota</taxon>
        <taxon>Alphaproteobacteria</taxon>
        <taxon>Rhodobacterales</taxon>
        <taxon>Roseobacteraceae</taxon>
        <taxon>Salipiger</taxon>
    </lineage>
</organism>
<sequence>MTLQRRYLPDMRMLLTFECAARHGNFTRAGEELALTQSAVSRQIRDLETQIGKPLFERVRGRVVTTQTGRAFLAEVEALLDMANSTMRHVTAGGQGERILAVNAPPTFAARWLVPRLSGYLKHHPQTRFDISTRRDVFDFTTTQCDLAIHFGQPIWPGAVCTYLCSELVVPVAGGALLNTVVRDARDLAEAPKIHQTERPHLWADWFKRAEVELSSPNEGHWFEQFSLTIEAVRSGLGYGLLPRYLIESELARGELQIPLDIPLSTDNAYYIATPEDRADAARDFRDWMIAAVSFRPLA</sequence>
<dbReference type="InterPro" id="IPR058163">
    <property type="entry name" value="LysR-type_TF_proteobact-type"/>
</dbReference>
<evidence type="ECO:0000313" key="6">
    <source>
        <dbReference type="EMBL" id="SDF58122.1"/>
    </source>
</evidence>
<comment type="similarity">
    <text evidence="1">Belongs to the LysR transcriptional regulatory family.</text>
</comment>
<dbReference type="OrthoDB" id="5526340at2"/>
<dbReference type="SUPFAM" id="SSF46785">
    <property type="entry name" value="Winged helix' DNA-binding domain"/>
    <property type="match status" value="1"/>
</dbReference>
<gene>
    <name evidence="6" type="ORF">SAMN04488105_13118</name>
</gene>
<dbReference type="InterPro" id="IPR000847">
    <property type="entry name" value="LysR_HTH_N"/>
</dbReference>
<protein>
    <submittedName>
        <fullName evidence="6">DNA-binding transcriptional regulator, LysR family</fullName>
    </submittedName>
</protein>
<dbReference type="Gene3D" id="1.10.10.10">
    <property type="entry name" value="Winged helix-like DNA-binding domain superfamily/Winged helix DNA-binding domain"/>
    <property type="match status" value="1"/>
</dbReference>
<dbReference type="InterPro" id="IPR005119">
    <property type="entry name" value="LysR_subst-bd"/>
</dbReference>
<evidence type="ECO:0000256" key="2">
    <source>
        <dbReference type="ARBA" id="ARBA00023015"/>
    </source>
</evidence>
<evidence type="ECO:0000259" key="5">
    <source>
        <dbReference type="PROSITE" id="PS50931"/>
    </source>
</evidence>
<dbReference type="STRING" id="282683.SAMN04488105_13118"/>
<dbReference type="Proteomes" id="UP000198994">
    <property type="component" value="Unassembled WGS sequence"/>
</dbReference>
<dbReference type="FunFam" id="1.10.10.10:FF:000001">
    <property type="entry name" value="LysR family transcriptional regulator"/>
    <property type="match status" value="1"/>
</dbReference>
<keyword evidence="7" id="KW-1185">Reference proteome</keyword>
<name>A0A1G7M8R0_9RHOB</name>
<proteinExistence type="inferred from homology"/>
<dbReference type="PROSITE" id="PS50931">
    <property type="entry name" value="HTH_LYSR"/>
    <property type="match status" value="1"/>
</dbReference>
<dbReference type="AlphaFoldDB" id="A0A1G7M8R0"/>
<dbReference type="PANTHER" id="PTHR30537">
    <property type="entry name" value="HTH-TYPE TRANSCRIPTIONAL REGULATOR"/>
    <property type="match status" value="1"/>
</dbReference>
<dbReference type="Gene3D" id="3.40.190.10">
    <property type="entry name" value="Periplasmic binding protein-like II"/>
    <property type="match status" value="2"/>
</dbReference>
<dbReference type="InterPro" id="IPR036390">
    <property type="entry name" value="WH_DNA-bd_sf"/>
</dbReference>
<dbReference type="EMBL" id="FNAV01000031">
    <property type="protein sequence ID" value="SDF58122.1"/>
    <property type="molecule type" value="Genomic_DNA"/>
</dbReference>
<dbReference type="GO" id="GO:0003700">
    <property type="term" value="F:DNA-binding transcription factor activity"/>
    <property type="evidence" value="ECO:0007669"/>
    <property type="project" value="InterPro"/>
</dbReference>
<dbReference type="PANTHER" id="PTHR30537:SF26">
    <property type="entry name" value="GLYCINE CLEAVAGE SYSTEM TRANSCRIPTIONAL ACTIVATOR"/>
    <property type="match status" value="1"/>
</dbReference>
<dbReference type="InterPro" id="IPR036388">
    <property type="entry name" value="WH-like_DNA-bd_sf"/>
</dbReference>
<keyword evidence="3 6" id="KW-0238">DNA-binding</keyword>
<dbReference type="PRINTS" id="PR00039">
    <property type="entry name" value="HTHLYSR"/>
</dbReference>
<dbReference type="SUPFAM" id="SSF53850">
    <property type="entry name" value="Periplasmic binding protein-like II"/>
    <property type="match status" value="1"/>
</dbReference>
<evidence type="ECO:0000256" key="1">
    <source>
        <dbReference type="ARBA" id="ARBA00009437"/>
    </source>
</evidence>